<dbReference type="Proteomes" id="UP000216871">
    <property type="component" value="Unassembled WGS sequence"/>
</dbReference>
<proteinExistence type="predicted"/>
<keyword evidence="2" id="KW-1185">Reference proteome</keyword>
<accession>A0A261FHN6</accession>
<comment type="caution">
    <text evidence="1">The sequence shown here is derived from an EMBL/GenBank/DDBJ whole genome shotgun (WGS) entry which is preliminary data.</text>
</comment>
<evidence type="ECO:0000313" key="2">
    <source>
        <dbReference type="Proteomes" id="UP000216871"/>
    </source>
</evidence>
<evidence type="ECO:0008006" key="3">
    <source>
        <dbReference type="Google" id="ProtNLM"/>
    </source>
</evidence>
<reference evidence="1 2" key="1">
    <citation type="journal article" date="2017" name="BMC Genomics">
        <title>Comparative genomic and phylogenomic analyses of the Bifidobacteriaceae family.</title>
        <authorList>
            <person name="Lugli G.A."/>
            <person name="Milani C."/>
            <person name="Turroni F."/>
            <person name="Duranti S."/>
            <person name="Mancabelli L."/>
            <person name="Mangifesta M."/>
            <person name="Ferrario C."/>
            <person name="Modesto M."/>
            <person name="Mattarelli P."/>
            <person name="Jiri K."/>
            <person name="van Sinderen D."/>
            <person name="Ventura M."/>
        </authorList>
    </citation>
    <scope>NUCLEOTIDE SEQUENCE [LARGE SCALE GENOMIC DNA]</scope>
    <source>
        <strain evidence="1 2">DSM 100196</strain>
    </source>
</reference>
<organism evidence="1 2">
    <name type="scientific">Bifidobacterium myosotis</name>
    <dbReference type="NCBI Taxonomy" id="1630166"/>
    <lineage>
        <taxon>Bacteria</taxon>
        <taxon>Bacillati</taxon>
        <taxon>Actinomycetota</taxon>
        <taxon>Actinomycetes</taxon>
        <taxon>Bifidobacteriales</taxon>
        <taxon>Bifidobacteriaceae</taxon>
        <taxon>Bifidobacterium</taxon>
    </lineage>
</organism>
<gene>
    <name evidence="1" type="ORF">BMYO_1664</name>
</gene>
<name>A0A261FHN6_9BIFI</name>
<dbReference type="InterPro" id="IPR011335">
    <property type="entry name" value="Restrct_endonuc-II-like"/>
</dbReference>
<sequence>MIINDDLNAYHYPAISPHDVPLDAPPAQPTPTMSENLAQVRKDMIHRCTEAAQDFGHRLMFGMTTSLTLQSIPVPSHCALDLDVLHTVSSVKDKRLRTRRPSMQAHTWKPLVQADNVRINRHVYALDLIHTWAQLAPHVPLESLVSLGDSILHAQSITSSRSFRGSGGDHESVRQRFITTITSLPRFRAKPQCLLALNLIRTNVASPMESKSRMVLLKHGIPSPSTGYTVPDARFVSGATMTLDMAWPEYQMAVEYDGDHHRTDKAQWRRDQEKREWLRNRGWTVIIATGADVKDDVSTAEYAFNVARHLALRGATFDFSVLPRSIEEVAKQYRKSGSG</sequence>
<dbReference type="EMBL" id="MWWW01000020">
    <property type="protein sequence ID" value="OZG58588.1"/>
    <property type="molecule type" value="Genomic_DNA"/>
</dbReference>
<dbReference type="AlphaFoldDB" id="A0A261FHN6"/>
<protein>
    <recommendedName>
        <fullName evidence="3">DUF559 domain-containing protein</fullName>
    </recommendedName>
</protein>
<dbReference type="Gene3D" id="3.40.960.10">
    <property type="entry name" value="VSR Endonuclease"/>
    <property type="match status" value="1"/>
</dbReference>
<evidence type="ECO:0000313" key="1">
    <source>
        <dbReference type="EMBL" id="OZG58588.1"/>
    </source>
</evidence>
<dbReference type="SUPFAM" id="SSF52980">
    <property type="entry name" value="Restriction endonuclease-like"/>
    <property type="match status" value="1"/>
</dbReference>